<dbReference type="PANTHER" id="PTHR46733">
    <property type="entry name" value="26.5 KDA HEAT SHOCK PROTEIN, MITOCHONDRIAL"/>
    <property type="match status" value="1"/>
</dbReference>
<sequence length="185" mass="20512">MHSTMLMETRAMSVRDLIPWSRSANTPVPNRMRDEPVSPFLTLHREMNRLFDDVFSGLGSGALSPAMRGLGWPSVEMVETDQGLRVSAELPGLDEKDVELTIDDGVLTLRGEKRAETTDKERGYTERSYGRFERVLALPFAVEEDKAEASFKNGVLTVTLPRAAQAPERGRRIAINGGTPQTTAH</sequence>
<organism evidence="5 6">
    <name type="scientific">Methylobacterium symbioticum</name>
    <dbReference type="NCBI Taxonomy" id="2584084"/>
    <lineage>
        <taxon>Bacteria</taxon>
        <taxon>Pseudomonadati</taxon>
        <taxon>Pseudomonadota</taxon>
        <taxon>Alphaproteobacteria</taxon>
        <taxon>Hyphomicrobiales</taxon>
        <taxon>Methylobacteriaceae</taxon>
        <taxon>Methylobacterium</taxon>
    </lineage>
</organism>
<dbReference type="Pfam" id="PF00011">
    <property type="entry name" value="HSP20"/>
    <property type="match status" value="1"/>
</dbReference>
<dbReference type="CDD" id="cd06464">
    <property type="entry name" value="ACD_sHsps-like"/>
    <property type="match status" value="1"/>
</dbReference>
<dbReference type="SUPFAM" id="SSF49764">
    <property type="entry name" value="HSP20-like chaperones"/>
    <property type="match status" value="1"/>
</dbReference>
<dbReference type="Proteomes" id="UP000410984">
    <property type="component" value="Unassembled WGS sequence"/>
</dbReference>
<proteinExistence type="inferred from homology"/>
<feature type="domain" description="SHSP" evidence="4">
    <location>
        <begin position="66"/>
        <end position="178"/>
    </location>
</feature>
<name>A0A509ECN0_9HYPH</name>
<dbReference type="InterPro" id="IPR002068">
    <property type="entry name" value="A-crystallin/Hsp20_dom"/>
</dbReference>
<dbReference type="Gene3D" id="2.60.40.790">
    <property type="match status" value="1"/>
</dbReference>
<gene>
    <name evidence="5" type="primary">hspA_1</name>
    <name evidence="5" type="ORF">MET9862_01843</name>
</gene>
<dbReference type="InterPro" id="IPR044587">
    <property type="entry name" value="HSP21-like"/>
</dbReference>
<dbReference type="PROSITE" id="PS01031">
    <property type="entry name" value="SHSP"/>
    <property type="match status" value="1"/>
</dbReference>
<evidence type="ECO:0000256" key="1">
    <source>
        <dbReference type="ARBA" id="ARBA00023016"/>
    </source>
</evidence>
<keyword evidence="6" id="KW-1185">Reference proteome</keyword>
<dbReference type="PANTHER" id="PTHR46733:SF4">
    <property type="entry name" value="HEAT SHOCK PROTEIN 21, CHLOROPLASTIC"/>
    <property type="match status" value="1"/>
</dbReference>
<evidence type="ECO:0000259" key="4">
    <source>
        <dbReference type="PROSITE" id="PS01031"/>
    </source>
</evidence>
<dbReference type="GO" id="GO:0009408">
    <property type="term" value="P:response to heat"/>
    <property type="evidence" value="ECO:0007669"/>
    <property type="project" value="InterPro"/>
</dbReference>
<protein>
    <submittedName>
        <fullName evidence="5">Spore protein SP21</fullName>
    </submittedName>
</protein>
<evidence type="ECO:0000256" key="2">
    <source>
        <dbReference type="PROSITE-ProRule" id="PRU00285"/>
    </source>
</evidence>
<dbReference type="InterPro" id="IPR008978">
    <property type="entry name" value="HSP20-like_chaperone"/>
</dbReference>
<dbReference type="EMBL" id="CABFPH010000019">
    <property type="protein sequence ID" value="VUD71265.1"/>
    <property type="molecule type" value="Genomic_DNA"/>
</dbReference>
<comment type="similarity">
    <text evidence="2 3">Belongs to the small heat shock protein (HSP20) family.</text>
</comment>
<evidence type="ECO:0000313" key="6">
    <source>
        <dbReference type="Proteomes" id="UP000410984"/>
    </source>
</evidence>
<evidence type="ECO:0000313" key="5">
    <source>
        <dbReference type="EMBL" id="VUD71265.1"/>
    </source>
</evidence>
<dbReference type="AlphaFoldDB" id="A0A509ECN0"/>
<keyword evidence="1" id="KW-0346">Stress response</keyword>
<accession>A0A509ECN0</accession>
<evidence type="ECO:0000256" key="3">
    <source>
        <dbReference type="RuleBase" id="RU003616"/>
    </source>
</evidence>
<reference evidence="5 6" key="1">
    <citation type="submission" date="2019-06" db="EMBL/GenBank/DDBJ databases">
        <authorList>
            <person name="Rodrigo-Torres L."/>
            <person name="Arahal R. D."/>
            <person name="Lucena T."/>
        </authorList>
    </citation>
    <scope>NUCLEOTIDE SEQUENCE [LARGE SCALE GENOMIC DNA]</scope>
    <source>
        <strain evidence="5 6">SB0023/3</strain>
    </source>
</reference>